<reference evidence="1" key="1">
    <citation type="journal article" date="2014" name="Int. J. Syst. Evol. Microbiol.">
        <title>Complete genome sequence of Corynebacterium casei LMG S-19264T (=DSM 44701T), isolated from a smear-ripened cheese.</title>
        <authorList>
            <consortium name="US DOE Joint Genome Institute (JGI-PGF)"/>
            <person name="Walter F."/>
            <person name="Albersmeier A."/>
            <person name="Kalinowski J."/>
            <person name="Ruckert C."/>
        </authorList>
    </citation>
    <scope>NUCLEOTIDE SEQUENCE</scope>
    <source>
        <strain evidence="1">JCM 4790</strain>
    </source>
</reference>
<proteinExistence type="predicted"/>
<sequence>MRAAALAAVYDQEFSLRFLRLDVGLAQLLVLAFGAALRAVATGDVIPYDRLDRVLGRTDSRQDHQLHYGFGVEVETDVGLGHDAPSSRRTRTLTDRS</sequence>
<protein>
    <submittedName>
        <fullName evidence="1">Uncharacterized protein</fullName>
    </submittedName>
</protein>
<dbReference type="EMBL" id="BMVU01000057">
    <property type="protein sequence ID" value="GGY05847.1"/>
    <property type="molecule type" value="Genomic_DNA"/>
</dbReference>
<accession>A0A918NY96</accession>
<comment type="caution">
    <text evidence="1">The sequence shown here is derived from an EMBL/GenBank/DDBJ whole genome shotgun (WGS) entry which is preliminary data.</text>
</comment>
<dbReference type="Proteomes" id="UP000619244">
    <property type="component" value="Unassembled WGS sequence"/>
</dbReference>
<gene>
    <name evidence="1" type="ORF">GCM10010358_69040</name>
</gene>
<name>A0A918NY96_9ACTN</name>
<reference evidence="1" key="2">
    <citation type="submission" date="2020-09" db="EMBL/GenBank/DDBJ databases">
        <authorList>
            <person name="Sun Q."/>
            <person name="Ohkuma M."/>
        </authorList>
    </citation>
    <scope>NUCLEOTIDE SEQUENCE</scope>
    <source>
        <strain evidence="1">JCM 4790</strain>
    </source>
</reference>
<organism evidence="1 2">
    <name type="scientific">Streptomyces minutiscleroticus</name>
    <dbReference type="NCBI Taxonomy" id="68238"/>
    <lineage>
        <taxon>Bacteria</taxon>
        <taxon>Bacillati</taxon>
        <taxon>Actinomycetota</taxon>
        <taxon>Actinomycetes</taxon>
        <taxon>Kitasatosporales</taxon>
        <taxon>Streptomycetaceae</taxon>
        <taxon>Streptomyces</taxon>
    </lineage>
</organism>
<evidence type="ECO:0000313" key="1">
    <source>
        <dbReference type="EMBL" id="GGY05847.1"/>
    </source>
</evidence>
<dbReference type="AlphaFoldDB" id="A0A918NY96"/>
<keyword evidence="2" id="KW-1185">Reference proteome</keyword>
<evidence type="ECO:0000313" key="2">
    <source>
        <dbReference type="Proteomes" id="UP000619244"/>
    </source>
</evidence>